<evidence type="ECO:0000313" key="4">
    <source>
        <dbReference type="Proteomes" id="UP000273675"/>
    </source>
</evidence>
<dbReference type="PANTHER" id="PTHR44520">
    <property type="entry name" value="RESPONSE REGULATOR RCP1-RELATED"/>
    <property type="match status" value="1"/>
</dbReference>
<keyword evidence="1" id="KW-0597">Phosphoprotein</keyword>
<gene>
    <name evidence="3" type="ORF">C7435_0125</name>
</gene>
<dbReference type="InterPro" id="IPR052893">
    <property type="entry name" value="TCS_response_regulator"/>
</dbReference>
<dbReference type="GO" id="GO:0000160">
    <property type="term" value="P:phosphorelay signal transduction system"/>
    <property type="evidence" value="ECO:0007669"/>
    <property type="project" value="InterPro"/>
</dbReference>
<dbReference type="OrthoDB" id="9793549at2"/>
<dbReference type="AlphaFoldDB" id="A0A495DL92"/>
<dbReference type="EMBL" id="RBIM01000001">
    <property type="protein sequence ID" value="RKR03688.1"/>
    <property type="molecule type" value="Genomic_DNA"/>
</dbReference>
<dbReference type="Pfam" id="PF00072">
    <property type="entry name" value="Response_reg"/>
    <property type="match status" value="1"/>
</dbReference>
<dbReference type="CDD" id="cd17557">
    <property type="entry name" value="REC_Rcp-like"/>
    <property type="match status" value="1"/>
</dbReference>
<sequence>MKMPRSAKILLVEDNSGDEFLVRDAFERGRARHELEVVRDGEAALQRLRGLGEHAEKPVPDLILLDLNLPKIDGRDVLKTVKTDNSLANIPVLVLTTSSSPLDIENCYALHANAYLTKPFDALGYEEIVDAVESFWFATAVLPPHGNGTH</sequence>
<organism evidence="3 4">
    <name type="scientific">Maricaulis maris</name>
    <dbReference type="NCBI Taxonomy" id="74318"/>
    <lineage>
        <taxon>Bacteria</taxon>
        <taxon>Pseudomonadati</taxon>
        <taxon>Pseudomonadota</taxon>
        <taxon>Alphaproteobacteria</taxon>
        <taxon>Maricaulales</taxon>
        <taxon>Maricaulaceae</taxon>
        <taxon>Maricaulis</taxon>
    </lineage>
</organism>
<evidence type="ECO:0000259" key="2">
    <source>
        <dbReference type="PROSITE" id="PS50110"/>
    </source>
</evidence>
<name>A0A495DL92_9PROT</name>
<reference evidence="3 4" key="1">
    <citation type="submission" date="2018-10" db="EMBL/GenBank/DDBJ databases">
        <title>Genomic Encyclopedia of Type Strains, Phase IV (KMG-IV): sequencing the most valuable type-strain genomes for metagenomic binning, comparative biology and taxonomic classification.</title>
        <authorList>
            <person name="Goeker M."/>
        </authorList>
    </citation>
    <scope>NUCLEOTIDE SEQUENCE [LARGE SCALE GENOMIC DNA]</scope>
    <source>
        <strain evidence="3 4">DSM 4734</strain>
    </source>
</reference>
<evidence type="ECO:0000256" key="1">
    <source>
        <dbReference type="PROSITE-ProRule" id="PRU00169"/>
    </source>
</evidence>
<accession>A0A495DL92</accession>
<proteinExistence type="predicted"/>
<dbReference type="SMART" id="SM00448">
    <property type="entry name" value="REC"/>
    <property type="match status" value="1"/>
</dbReference>
<dbReference type="Gene3D" id="3.40.50.2300">
    <property type="match status" value="1"/>
</dbReference>
<feature type="domain" description="Response regulatory" evidence="2">
    <location>
        <begin position="8"/>
        <end position="133"/>
    </location>
</feature>
<dbReference type="SUPFAM" id="SSF52172">
    <property type="entry name" value="CheY-like"/>
    <property type="match status" value="1"/>
</dbReference>
<dbReference type="InterPro" id="IPR001789">
    <property type="entry name" value="Sig_transdc_resp-reg_receiver"/>
</dbReference>
<dbReference type="Proteomes" id="UP000273675">
    <property type="component" value="Unassembled WGS sequence"/>
</dbReference>
<protein>
    <submittedName>
        <fullName evidence="3">CheY-like chemotaxis protein</fullName>
    </submittedName>
</protein>
<dbReference type="PANTHER" id="PTHR44520:SF2">
    <property type="entry name" value="RESPONSE REGULATOR RCP1"/>
    <property type="match status" value="1"/>
</dbReference>
<dbReference type="PROSITE" id="PS50110">
    <property type="entry name" value="RESPONSE_REGULATORY"/>
    <property type="match status" value="1"/>
</dbReference>
<feature type="modified residue" description="4-aspartylphosphate" evidence="1">
    <location>
        <position position="66"/>
    </location>
</feature>
<dbReference type="RefSeq" id="WP_075188606.1">
    <property type="nucleotide sequence ID" value="NZ_RBIM01000001.1"/>
</dbReference>
<comment type="caution">
    <text evidence="3">The sequence shown here is derived from an EMBL/GenBank/DDBJ whole genome shotgun (WGS) entry which is preliminary data.</text>
</comment>
<evidence type="ECO:0000313" key="3">
    <source>
        <dbReference type="EMBL" id="RKR03688.1"/>
    </source>
</evidence>
<dbReference type="InterPro" id="IPR011006">
    <property type="entry name" value="CheY-like_superfamily"/>
</dbReference>